<protein>
    <recommendedName>
        <fullName evidence="3">Mon2/Sec7/BIG1-like HUS domain-containing protein</fullName>
    </recommendedName>
</protein>
<keyword evidence="2" id="KW-0472">Membrane</keyword>
<dbReference type="InterPro" id="IPR032691">
    <property type="entry name" value="Mon2/Sec7/BIG1-like_HUS"/>
</dbReference>
<dbReference type="Pfam" id="PF12783">
    <property type="entry name" value="Sec7-like_HUS"/>
    <property type="match status" value="1"/>
</dbReference>
<evidence type="ECO:0000256" key="1">
    <source>
        <dbReference type="SAM" id="MobiDB-lite"/>
    </source>
</evidence>
<feature type="region of interest" description="Disordered" evidence="1">
    <location>
        <begin position="1"/>
        <end position="29"/>
    </location>
</feature>
<comment type="caution">
    <text evidence="4">The sequence shown here is derived from an EMBL/GenBank/DDBJ whole genome shotgun (WGS) entry which is preliminary data.</text>
</comment>
<evidence type="ECO:0000313" key="5">
    <source>
        <dbReference type="Proteomes" id="UP000784294"/>
    </source>
</evidence>
<dbReference type="PANTHER" id="PTHR10663">
    <property type="entry name" value="GUANYL-NUCLEOTIDE EXCHANGE FACTOR"/>
    <property type="match status" value="1"/>
</dbReference>
<proteinExistence type="predicted"/>
<accession>A0A448X7G7</accession>
<keyword evidence="5" id="KW-1185">Reference proteome</keyword>
<feature type="non-terminal residue" evidence="4">
    <location>
        <position position="1"/>
    </location>
</feature>
<evidence type="ECO:0000256" key="2">
    <source>
        <dbReference type="SAM" id="Phobius"/>
    </source>
</evidence>
<feature type="region of interest" description="Disordered" evidence="1">
    <location>
        <begin position="295"/>
        <end position="319"/>
    </location>
</feature>
<feature type="compositionally biased region" description="Low complexity" evidence="1">
    <location>
        <begin position="306"/>
        <end position="319"/>
    </location>
</feature>
<feature type="compositionally biased region" description="Polar residues" evidence="1">
    <location>
        <begin position="295"/>
        <end position="305"/>
    </location>
</feature>
<sequence>LKNGNSEDNDSLGSRAEEKNSSSPAVFHDEVNDDMSQAVNMGSTSESIDLAFVHISQKDAFLVFRSLCRLSMKPLPNQNPGDPKSHPLRSKILSLQLLLSILQNPGPAFQSGEIFITAIKQYLFASLLKNGVIYVPEVLVLCLSIFASLLIYFKQHLKIQIEAFFREVLLGLLEAPGASFEIKWIIADSLHRICSDAQCVVDLYLNYDCELVSANIFERLVVNLAKLAHGGRSPSTESSVLGTSSLYSNSTVAIALTAHQEQQLRIRGLECLTSVLHCMVTWSRELYVSPEQQSFLGSEPSASQNSDSSIEVSSTSSSK</sequence>
<feature type="transmembrane region" description="Helical" evidence="2">
    <location>
        <begin position="132"/>
        <end position="153"/>
    </location>
</feature>
<dbReference type="Proteomes" id="UP000784294">
    <property type="component" value="Unassembled WGS sequence"/>
</dbReference>
<name>A0A448X7G7_9PLAT</name>
<reference evidence="4" key="1">
    <citation type="submission" date="2018-11" db="EMBL/GenBank/DDBJ databases">
        <authorList>
            <consortium name="Pathogen Informatics"/>
        </authorList>
    </citation>
    <scope>NUCLEOTIDE SEQUENCE</scope>
</reference>
<feature type="domain" description="Mon2/Sec7/BIG1-like HUS" evidence="3">
    <location>
        <begin position="57"/>
        <end position="216"/>
    </location>
</feature>
<dbReference type="EMBL" id="CAAALY010107931">
    <property type="protein sequence ID" value="VEL29945.1"/>
    <property type="molecule type" value="Genomic_DNA"/>
</dbReference>
<keyword evidence="2" id="KW-1133">Transmembrane helix</keyword>
<evidence type="ECO:0000259" key="3">
    <source>
        <dbReference type="Pfam" id="PF12783"/>
    </source>
</evidence>
<evidence type="ECO:0000313" key="4">
    <source>
        <dbReference type="EMBL" id="VEL29945.1"/>
    </source>
</evidence>
<organism evidence="4 5">
    <name type="scientific">Protopolystoma xenopodis</name>
    <dbReference type="NCBI Taxonomy" id="117903"/>
    <lineage>
        <taxon>Eukaryota</taxon>
        <taxon>Metazoa</taxon>
        <taxon>Spiralia</taxon>
        <taxon>Lophotrochozoa</taxon>
        <taxon>Platyhelminthes</taxon>
        <taxon>Monogenea</taxon>
        <taxon>Polyopisthocotylea</taxon>
        <taxon>Polystomatidea</taxon>
        <taxon>Polystomatidae</taxon>
        <taxon>Protopolystoma</taxon>
    </lineage>
</organism>
<keyword evidence="2" id="KW-0812">Transmembrane</keyword>
<dbReference type="AlphaFoldDB" id="A0A448X7G7"/>
<dbReference type="PANTHER" id="PTHR10663:SF375">
    <property type="entry name" value="LD29171P"/>
    <property type="match status" value="1"/>
</dbReference>
<gene>
    <name evidence="4" type="ORF">PXEA_LOCUS23385</name>
</gene>
<dbReference type="OrthoDB" id="18431at2759"/>